<protein>
    <recommendedName>
        <fullName evidence="2 5">peptidylprolyl isomerase</fullName>
        <ecNumber evidence="2 5">5.2.1.8</ecNumber>
    </recommendedName>
</protein>
<dbReference type="InterPro" id="IPR036824">
    <property type="entry name" value="Nucleoplasmin_core_dom_sf"/>
</dbReference>
<dbReference type="Proteomes" id="UP001479436">
    <property type="component" value="Unassembled WGS sequence"/>
</dbReference>
<dbReference type="PANTHER" id="PTHR43811:SF19">
    <property type="entry name" value="39 KDA FK506-BINDING NUCLEAR PROTEIN"/>
    <property type="match status" value="1"/>
</dbReference>
<reference evidence="8 9" key="1">
    <citation type="submission" date="2023-04" db="EMBL/GenBank/DDBJ databases">
        <title>Genome of Basidiobolus ranarum AG-B5.</title>
        <authorList>
            <person name="Stajich J.E."/>
            <person name="Carter-House D."/>
            <person name="Gryganskyi A."/>
        </authorList>
    </citation>
    <scope>NUCLEOTIDE SEQUENCE [LARGE SCALE GENOMIC DNA]</scope>
    <source>
        <strain evidence="8 9">AG-B5</strain>
    </source>
</reference>
<dbReference type="PROSITE" id="PS50059">
    <property type="entry name" value="FKBP_PPIASE"/>
    <property type="match status" value="1"/>
</dbReference>
<dbReference type="EMBL" id="JASJQH010000144">
    <property type="protein sequence ID" value="KAK9766573.1"/>
    <property type="molecule type" value="Genomic_DNA"/>
</dbReference>
<name>A0ABR2WYF8_9FUNG</name>
<dbReference type="InterPro" id="IPR046357">
    <property type="entry name" value="PPIase_dom_sf"/>
</dbReference>
<dbReference type="Pfam" id="PF00254">
    <property type="entry name" value="FKBP_C"/>
    <property type="match status" value="1"/>
</dbReference>
<dbReference type="PANTHER" id="PTHR43811">
    <property type="entry name" value="FKBP-TYPE PEPTIDYL-PROLYL CIS-TRANS ISOMERASE FKPA"/>
    <property type="match status" value="1"/>
</dbReference>
<organism evidence="8 9">
    <name type="scientific">Basidiobolus ranarum</name>
    <dbReference type="NCBI Taxonomy" id="34480"/>
    <lineage>
        <taxon>Eukaryota</taxon>
        <taxon>Fungi</taxon>
        <taxon>Fungi incertae sedis</taxon>
        <taxon>Zoopagomycota</taxon>
        <taxon>Entomophthoromycotina</taxon>
        <taxon>Basidiobolomycetes</taxon>
        <taxon>Basidiobolales</taxon>
        <taxon>Basidiobolaceae</taxon>
        <taxon>Basidiobolus</taxon>
    </lineage>
</organism>
<proteinExistence type="predicted"/>
<accession>A0ABR2WYF8</accession>
<feature type="compositionally biased region" description="Basic and acidic residues" evidence="6">
    <location>
        <begin position="140"/>
        <end position="158"/>
    </location>
</feature>
<evidence type="ECO:0000256" key="4">
    <source>
        <dbReference type="ARBA" id="ARBA00023235"/>
    </source>
</evidence>
<dbReference type="InterPro" id="IPR001179">
    <property type="entry name" value="PPIase_FKBP_dom"/>
</dbReference>
<comment type="catalytic activity">
    <reaction evidence="1 5">
        <text>[protein]-peptidylproline (omega=180) = [protein]-peptidylproline (omega=0)</text>
        <dbReference type="Rhea" id="RHEA:16237"/>
        <dbReference type="Rhea" id="RHEA-COMP:10747"/>
        <dbReference type="Rhea" id="RHEA-COMP:10748"/>
        <dbReference type="ChEBI" id="CHEBI:83833"/>
        <dbReference type="ChEBI" id="CHEBI:83834"/>
        <dbReference type="EC" id="5.2.1.8"/>
    </reaction>
</comment>
<dbReference type="SUPFAM" id="SSF54534">
    <property type="entry name" value="FKBP-like"/>
    <property type="match status" value="1"/>
</dbReference>
<evidence type="ECO:0000259" key="7">
    <source>
        <dbReference type="PROSITE" id="PS50059"/>
    </source>
</evidence>
<gene>
    <name evidence="8" type="primary">FPR3_3</name>
    <name evidence="8" type="ORF">K7432_004266</name>
</gene>
<dbReference type="Gene3D" id="3.10.50.40">
    <property type="match status" value="1"/>
</dbReference>
<evidence type="ECO:0000256" key="1">
    <source>
        <dbReference type="ARBA" id="ARBA00000971"/>
    </source>
</evidence>
<dbReference type="SUPFAM" id="SSF69203">
    <property type="entry name" value="Nucleoplasmin-like core domain"/>
    <property type="match status" value="1"/>
</dbReference>
<keyword evidence="9" id="KW-1185">Reference proteome</keyword>
<keyword evidence="4 5" id="KW-0413">Isomerase</keyword>
<dbReference type="EC" id="5.2.1.8" evidence="2 5"/>
<comment type="caution">
    <text evidence="8">The sequence shown here is derived from an EMBL/GenBank/DDBJ whole genome shotgun (WGS) entry which is preliminary data.</text>
</comment>
<keyword evidence="3 5" id="KW-0697">Rotamase</keyword>
<dbReference type="Pfam" id="PF17800">
    <property type="entry name" value="NPL"/>
    <property type="match status" value="1"/>
</dbReference>
<feature type="region of interest" description="Disordered" evidence="6">
    <location>
        <begin position="137"/>
        <end position="165"/>
    </location>
</feature>
<dbReference type="Gene3D" id="2.60.120.340">
    <property type="entry name" value="Nucleoplasmin core domain"/>
    <property type="match status" value="1"/>
</dbReference>
<evidence type="ECO:0000256" key="5">
    <source>
        <dbReference type="PROSITE-ProRule" id="PRU00277"/>
    </source>
</evidence>
<evidence type="ECO:0000256" key="2">
    <source>
        <dbReference type="ARBA" id="ARBA00013194"/>
    </source>
</evidence>
<dbReference type="InterPro" id="IPR041232">
    <property type="entry name" value="NPL"/>
</dbReference>
<evidence type="ECO:0000313" key="9">
    <source>
        <dbReference type="Proteomes" id="UP001479436"/>
    </source>
</evidence>
<evidence type="ECO:0000256" key="6">
    <source>
        <dbReference type="SAM" id="MobiDB-lite"/>
    </source>
</evidence>
<feature type="domain" description="PPIase FKBP-type" evidence="7">
    <location>
        <begin position="301"/>
        <end position="388"/>
    </location>
</feature>
<dbReference type="GO" id="GO:0003755">
    <property type="term" value="F:peptidyl-prolyl cis-trans isomerase activity"/>
    <property type="evidence" value="ECO:0007669"/>
    <property type="project" value="UniProtKB-EC"/>
</dbReference>
<sequence>MLAGVWGLEVLPNKCYSQIIETTFKLTMASLGERLRTDSRTCLKVTVDGTKLILCSLRPGQLEQQLLNLVFTEGENVSFSISGNSPVYLSGNFLINEGAGLSTEEYLKTVGGVENTNPILSENVNGVHSYQESLNIAKGTPEHDDVSDVEELVSKSEEGSDDQVVFEISDDETGSSEDESEHELETDISKIEGDGVIVETKAPPAKRKMNETDDTKCSKSYKFDRNHTIAPDEECVEYPIEEAEIPKEIEVNRSSGNVNKTAKAKKKTRKIRSDNEAARSTAEGLIIEDLSVGHGKAVKKGSQVWLNYTAHLTSGKIVDKTHSGKPFKCRLNFREVIQGLEKGMIGMKVGGKRKLTIPSNLAYGRRGNPPHISPNEDLVYIINLVKIRA</sequence>
<evidence type="ECO:0000313" key="8">
    <source>
        <dbReference type="EMBL" id="KAK9766573.1"/>
    </source>
</evidence>
<evidence type="ECO:0000256" key="3">
    <source>
        <dbReference type="ARBA" id="ARBA00023110"/>
    </source>
</evidence>